<evidence type="ECO:0000313" key="1">
    <source>
        <dbReference type="EMBL" id="ADB12519.1"/>
    </source>
</evidence>
<sequence length="64" mass="6998">MPWSGSAGESIRLKILAEAAIPRCRLAVTLVSRFIGEWIIIIAVMKDMNEPTLNAPLSTSCRAK</sequence>
<dbReference type="AlphaFoldDB" id="D2XIR0"/>
<reference evidence="1" key="2">
    <citation type="journal article" date="2010" name="J. Microbiol.">
        <title>Metagenomic assessment of a sulfur-oxidizing enrichment culture derived from marine sediment.</title>
        <authorList>
            <person name="Jung M.Y."/>
            <person name="Pham V."/>
            <person name="Park S.J."/>
            <person name="Kim S.J."/>
            <person name="Chae J.C."/>
            <person name="Roh Y."/>
            <person name="Rhee S.K."/>
        </authorList>
    </citation>
    <scope>NUCLEOTIDE SEQUENCE</scope>
</reference>
<dbReference type="EMBL" id="GU177851">
    <property type="protein sequence ID" value="ADB12519.1"/>
    <property type="molecule type" value="Genomic_DNA"/>
</dbReference>
<accession>D2XIR0</accession>
<organism evidence="1">
    <name type="scientific">uncultured bacterium 9F08</name>
    <dbReference type="NCBI Taxonomy" id="697051"/>
    <lineage>
        <taxon>Bacteria</taxon>
        <taxon>environmental samples</taxon>
    </lineage>
</organism>
<proteinExistence type="predicted"/>
<name>D2XIR0_9BACT</name>
<reference evidence="1" key="1">
    <citation type="submission" date="2009-11" db="EMBL/GenBank/DDBJ databases">
        <authorList>
            <person name="Rhee S.-K."/>
            <person name="Park S.-J."/>
        </authorList>
    </citation>
    <scope>NUCLEOTIDE SEQUENCE</scope>
</reference>
<protein>
    <submittedName>
        <fullName evidence="1">Uncharacterized protein</fullName>
    </submittedName>
</protein>